<evidence type="ECO:0000256" key="3">
    <source>
        <dbReference type="ARBA" id="ARBA00011245"/>
    </source>
</evidence>
<evidence type="ECO:0000256" key="5">
    <source>
        <dbReference type="ARBA" id="ARBA00022448"/>
    </source>
</evidence>
<organism evidence="10 11">
    <name type="scientific">Actinomortierella ambigua</name>
    <dbReference type="NCBI Taxonomy" id="1343610"/>
    <lineage>
        <taxon>Eukaryota</taxon>
        <taxon>Fungi</taxon>
        <taxon>Fungi incertae sedis</taxon>
        <taxon>Mucoromycota</taxon>
        <taxon>Mortierellomycotina</taxon>
        <taxon>Mortierellomycetes</taxon>
        <taxon>Mortierellales</taxon>
        <taxon>Mortierellaceae</taxon>
        <taxon>Actinomortierella</taxon>
    </lineage>
</organism>
<accession>A0A9P6QLD0</accession>
<feature type="signal peptide" evidence="8">
    <location>
        <begin position="1"/>
        <end position="19"/>
    </location>
</feature>
<keyword evidence="11" id="KW-1185">Reference proteome</keyword>
<dbReference type="EMBL" id="JAAAJB010000053">
    <property type="protein sequence ID" value="KAG0268339.1"/>
    <property type="molecule type" value="Genomic_DNA"/>
</dbReference>
<dbReference type="PANTHER" id="PTHR11306">
    <property type="entry name" value="NIEMANN PICK TYPE C2 PROTEIN NPC2-RELATED"/>
    <property type="match status" value="1"/>
</dbReference>
<evidence type="ECO:0000256" key="1">
    <source>
        <dbReference type="ARBA" id="ARBA00002053"/>
    </source>
</evidence>
<comment type="function">
    <text evidence="1">Catalyzes the intermembrane transfer of phosphatidylglycerol and phosphatidylinositol.</text>
</comment>
<evidence type="ECO:0000256" key="4">
    <source>
        <dbReference type="ARBA" id="ARBA00016056"/>
    </source>
</evidence>
<comment type="similarity">
    <text evidence="2">Belongs to the NPC2 family.</text>
</comment>
<evidence type="ECO:0000259" key="9">
    <source>
        <dbReference type="SMART" id="SM00737"/>
    </source>
</evidence>
<dbReference type="SUPFAM" id="SSF81296">
    <property type="entry name" value="E set domains"/>
    <property type="match status" value="1"/>
</dbReference>
<keyword evidence="5" id="KW-0813">Transport</keyword>
<evidence type="ECO:0000256" key="6">
    <source>
        <dbReference type="ARBA" id="ARBA00022729"/>
    </source>
</evidence>
<comment type="caution">
    <text evidence="10">The sequence shown here is derived from an EMBL/GenBank/DDBJ whole genome shotgun (WGS) entry which is preliminary data.</text>
</comment>
<dbReference type="OrthoDB" id="6409159at2759"/>
<dbReference type="InterPro" id="IPR003172">
    <property type="entry name" value="ML_dom"/>
</dbReference>
<dbReference type="InterPro" id="IPR014756">
    <property type="entry name" value="Ig_E-set"/>
</dbReference>
<name>A0A9P6QLD0_9FUNG</name>
<feature type="domain" description="MD-2-related lipid-recognition" evidence="9">
    <location>
        <begin position="20"/>
        <end position="141"/>
    </location>
</feature>
<evidence type="ECO:0000256" key="8">
    <source>
        <dbReference type="SAM" id="SignalP"/>
    </source>
</evidence>
<comment type="subunit">
    <text evidence="3">Monomer.</text>
</comment>
<evidence type="ECO:0000256" key="2">
    <source>
        <dbReference type="ARBA" id="ARBA00006370"/>
    </source>
</evidence>
<sequence length="145" mass="15304">MKFFSTLAALAALTISAQAFTSCGKATDDLQLTSVSYTPNPPRVGQNICVTLKGTLKKEVTQGAMIRVEGKFWGMPVYDQTANLCDSLAGGANPCPIPTTTTELTQCFPIPANVPANMEINLKVTSTNNGGSALFCIQGPITFKP</sequence>
<keyword evidence="7" id="KW-0445">Lipid transport</keyword>
<proteinExistence type="inferred from homology"/>
<protein>
    <recommendedName>
        <fullName evidence="4">Phosphatidylglycerol/phosphatidylinositol transfer protein</fullName>
    </recommendedName>
</protein>
<evidence type="ECO:0000313" key="10">
    <source>
        <dbReference type="EMBL" id="KAG0268339.1"/>
    </source>
</evidence>
<dbReference type="GO" id="GO:0032934">
    <property type="term" value="F:sterol binding"/>
    <property type="evidence" value="ECO:0007669"/>
    <property type="project" value="InterPro"/>
</dbReference>
<dbReference type="Gene3D" id="2.60.40.770">
    <property type="match status" value="1"/>
</dbReference>
<gene>
    <name evidence="10" type="primary">NPC2_1</name>
    <name evidence="10" type="ORF">DFQ27_006962</name>
</gene>
<keyword evidence="6 8" id="KW-0732">Signal</keyword>
<dbReference type="AlphaFoldDB" id="A0A9P6QLD0"/>
<dbReference type="Pfam" id="PF02221">
    <property type="entry name" value="E1_DerP2_DerF2"/>
    <property type="match status" value="1"/>
</dbReference>
<dbReference type="PROSITE" id="PS51257">
    <property type="entry name" value="PROKAR_LIPOPROTEIN"/>
    <property type="match status" value="1"/>
</dbReference>
<evidence type="ECO:0000256" key="7">
    <source>
        <dbReference type="ARBA" id="ARBA00023055"/>
    </source>
</evidence>
<dbReference type="Proteomes" id="UP000807716">
    <property type="component" value="Unassembled WGS sequence"/>
</dbReference>
<dbReference type="SMART" id="SM00737">
    <property type="entry name" value="ML"/>
    <property type="match status" value="1"/>
</dbReference>
<dbReference type="PANTHER" id="PTHR11306:SF0">
    <property type="entry name" value="PHOSPHATIDYLGLYCEROL_PHOSPHATIDYLINOSITOL TRANSFER PROTEIN"/>
    <property type="match status" value="1"/>
</dbReference>
<evidence type="ECO:0000313" key="11">
    <source>
        <dbReference type="Proteomes" id="UP000807716"/>
    </source>
</evidence>
<dbReference type="GO" id="GO:0015918">
    <property type="term" value="P:sterol transport"/>
    <property type="evidence" value="ECO:0007669"/>
    <property type="project" value="InterPro"/>
</dbReference>
<feature type="chain" id="PRO_5040302415" description="Phosphatidylglycerol/phosphatidylinositol transfer protein" evidence="8">
    <location>
        <begin position="20"/>
        <end position="145"/>
    </location>
</feature>
<reference evidence="10" key="1">
    <citation type="journal article" date="2020" name="Fungal Divers.">
        <title>Resolving the Mortierellaceae phylogeny through synthesis of multi-gene phylogenetics and phylogenomics.</title>
        <authorList>
            <person name="Vandepol N."/>
            <person name="Liber J."/>
            <person name="Desiro A."/>
            <person name="Na H."/>
            <person name="Kennedy M."/>
            <person name="Barry K."/>
            <person name="Grigoriev I.V."/>
            <person name="Miller A.N."/>
            <person name="O'Donnell K."/>
            <person name="Stajich J.E."/>
            <person name="Bonito G."/>
        </authorList>
    </citation>
    <scope>NUCLEOTIDE SEQUENCE</scope>
    <source>
        <strain evidence="10">BC1065</strain>
    </source>
</reference>
<dbReference type="InterPro" id="IPR039670">
    <property type="entry name" value="NPC2-like"/>
</dbReference>